<evidence type="ECO:0000313" key="1">
    <source>
        <dbReference type="EMBL" id="AYL94262.1"/>
    </source>
</evidence>
<reference evidence="1 2" key="1">
    <citation type="submission" date="2018-10" db="EMBL/GenBank/DDBJ databases">
        <title>Genome sequencing of Mucilaginibacter sp. HYN0043.</title>
        <authorList>
            <person name="Kim M."/>
            <person name="Yi H."/>
        </authorList>
    </citation>
    <scope>NUCLEOTIDE SEQUENCE [LARGE SCALE GENOMIC DNA]</scope>
    <source>
        <strain evidence="1 2">HYN0043</strain>
    </source>
</reference>
<protein>
    <submittedName>
        <fullName evidence="1">Uncharacterized protein</fullName>
    </submittedName>
</protein>
<accession>A0A494VTJ0</accession>
<organism evidence="1 2">
    <name type="scientific">Mucilaginibacter celer</name>
    <dbReference type="NCBI Taxonomy" id="2305508"/>
    <lineage>
        <taxon>Bacteria</taxon>
        <taxon>Pseudomonadati</taxon>
        <taxon>Bacteroidota</taxon>
        <taxon>Sphingobacteriia</taxon>
        <taxon>Sphingobacteriales</taxon>
        <taxon>Sphingobacteriaceae</taxon>
        <taxon>Mucilaginibacter</taxon>
    </lineage>
</organism>
<keyword evidence="2" id="KW-1185">Reference proteome</keyword>
<name>A0A494VTJ0_9SPHI</name>
<proteinExistence type="predicted"/>
<evidence type="ECO:0000313" key="2">
    <source>
        <dbReference type="Proteomes" id="UP000270046"/>
    </source>
</evidence>
<dbReference type="OrthoDB" id="788622at2"/>
<dbReference type="KEGG" id="muh:HYN43_002665"/>
<dbReference type="RefSeq" id="WP_119407982.1">
    <property type="nucleotide sequence ID" value="NZ_CP032869.1"/>
</dbReference>
<gene>
    <name evidence="1" type="ORF">HYN43_002665</name>
</gene>
<dbReference type="Proteomes" id="UP000270046">
    <property type="component" value="Chromosome"/>
</dbReference>
<dbReference type="EMBL" id="CP032869">
    <property type="protein sequence ID" value="AYL94262.1"/>
    <property type="molecule type" value="Genomic_DNA"/>
</dbReference>
<sequence>MNASKQYLTPELIQWIEQQAKDPIWQMGVLASFKKQWYGIMSISAGGLIHIHGNLDTGWAHIISRHSYYSNDLYFGEGALGEPSRFQNTGVPIFDWRQIADDVFRQGNIDTRAHPDAAMFVKYTGSSARFTSSNGEAKDFILILYRNTRIVHSLFPKKSLQPDTPKSKLREFKRALDYISAEKPLFGDTLTIRIPYVNEELTERYVIVVHIDLNTMHSLAHLQVNWPNGQARFSIHTLLRFDVRLERADVEANNIEFTRFINSFTKYADFAHIEAVMDRTEKNLYK</sequence>
<dbReference type="AlphaFoldDB" id="A0A494VTJ0"/>